<name>A0AAD9IXV8_9ANNE</name>
<comment type="caution">
    <text evidence="1">The sequence shown here is derived from an EMBL/GenBank/DDBJ whole genome shotgun (WGS) entry which is preliminary data.</text>
</comment>
<organism evidence="1 2">
    <name type="scientific">Paralvinella palmiformis</name>
    <dbReference type="NCBI Taxonomy" id="53620"/>
    <lineage>
        <taxon>Eukaryota</taxon>
        <taxon>Metazoa</taxon>
        <taxon>Spiralia</taxon>
        <taxon>Lophotrochozoa</taxon>
        <taxon>Annelida</taxon>
        <taxon>Polychaeta</taxon>
        <taxon>Sedentaria</taxon>
        <taxon>Canalipalpata</taxon>
        <taxon>Terebellida</taxon>
        <taxon>Terebelliformia</taxon>
        <taxon>Alvinellidae</taxon>
        <taxon>Paralvinella</taxon>
    </lineage>
</organism>
<keyword evidence="2" id="KW-1185">Reference proteome</keyword>
<gene>
    <name evidence="1" type="ORF">LSH36_973g00002</name>
</gene>
<dbReference type="AlphaFoldDB" id="A0AAD9IXV8"/>
<proteinExistence type="predicted"/>
<evidence type="ECO:0000313" key="2">
    <source>
        <dbReference type="Proteomes" id="UP001208570"/>
    </source>
</evidence>
<protein>
    <submittedName>
        <fullName evidence="1">Uncharacterized protein</fullName>
    </submittedName>
</protein>
<feature type="non-terminal residue" evidence="1">
    <location>
        <position position="1"/>
    </location>
</feature>
<accession>A0AAD9IXV8</accession>
<evidence type="ECO:0000313" key="1">
    <source>
        <dbReference type="EMBL" id="KAK2142305.1"/>
    </source>
</evidence>
<dbReference type="EMBL" id="JAODUP010000973">
    <property type="protein sequence ID" value="KAK2142305.1"/>
    <property type="molecule type" value="Genomic_DNA"/>
</dbReference>
<dbReference type="Proteomes" id="UP001208570">
    <property type="component" value="Unassembled WGS sequence"/>
</dbReference>
<reference evidence="1" key="1">
    <citation type="journal article" date="2023" name="Mol. Biol. Evol.">
        <title>Third-Generation Sequencing Reveals the Adaptive Role of the Epigenome in Three Deep-Sea Polychaetes.</title>
        <authorList>
            <person name="Perez M."/>
            <person name="Aroh O."/>
            <person name="Sun Y."/>
            <person name="Lan Y."/>
            <person name="Juniper S.K."/>
            <person name="Young C.R."/>
            <person name="Angers B."/>
            <person name="Qian P.Y."/>
        </authorList>
    </citation>
    <scope>NUCLEOTIDE SEQUENCE</scope>
    <source>
        <strain evidence="1">P08H-3</strain>
    </source>
</reference>
<sequence length="63" mass="7244">QNCYVDDVYLQLLKCFATSGRSNRPKPPTGLPLTNRPTTKSSVIRISSRVMTQHLFVWQSSRY</sequence>